<feature type="binding site" evidence="3">
    <location>
        <position position="241"/>
    </location>
    <ligand>
        <name>NAD(+)</name>
        <dbReference type="ChEBI" id="CHEBI:57540"/>
    </ligand>
</feature>
<protein>
    <submittedName>
        <fullName evidence="6">Alanine dehydrogenase</fullName>
    </submittedName>
</protein>
<dbReference type="AlphaFoldDB" id="A0A6L3ZKM7"/>
<dbReference type="GO" id="GO:0009085">
    <property type="term" value="P:lysine biosynthetic process"/>
    <property type="evidence" value="ECO:0007669"/>
    <property type="project" value="InterPro"/>
</dbReference>
<dbReference type="InterPro" id="IPR007886">
    <property type="entry name" value="AlaDH/PNT_N"/>
</dbReference>
<dbReference type="PANTHER" id="PTHR11133:SF22">
    <property type="entry name" value="ALPHA-AMINOADIPIC SEMIALDEHYDE SYNTHASE, MITOCHONDRIAL"/>
    <property type="match status" value="1"/>
</dbReference>
<dbReference type="SUPFAM" id="SSF52283">
    <property type="entry name" value="Formate/glycerate dehydrogenase catalytic domain-like"/>
    <property type="match status" value="1"/>
</dbReference>
<evidence type="ECO:0000256" key="2">
    <source>
        <dbReference type="PIRSR" id="PIRSR018250-1"/>
    </source>
</evidence>
<comment type="caution">
    <text evidence="6">The sequence shown here is derived from an EMBL/GenBank/DDBJ whole genome shotgun (WGS) entry which is preliminary data.</text>
</comment>
<dbReference type="Proteomes" id="UP000484164">
    <property type="component" value="Unassembled WGS sequence"/>
</dbReference>
<dbReference type="Pfam" id="PF05222">
    <property type="entry name" value="AlaDh_PNT_N"/>
    <property type="match status" value="1"/>
</dbReference>
<evidence type="ECO:0000313" key="7">
    <source>
        <dbReference type="Proteomes" id="UP000484164"/>
    </source>
</evidence>
<gene>
    <name evidence="6" type="ORF">F8C82_01570</name>
</gene>
<accession>A0A6L3ZKM7</accession>
<feature type="binding site" evidence="3">
    <location>
        <position position="268"/>
    </location>
    <ligand>
        <name>NAD(+)</name>
        <dbReference type="ChEBI" id="CHEBI:57540"/>
    </ligand>
</feature>
<dbReference type="GO" id="GO:0004754">
    <property type="term" value="F:saccharopine dehydrogenase (NAD+, L-lysine-forming) activity"/>
    <property type="evidence" value="ECO:0007669"/>
    <property type="project" value="InterPro"/>
</dbReference>
<dbReference type="Gene3D" id="3.40.50.720">
    <property type="entry name" value="NAD(P)-binding Rossmann-like Domain"/>
    <property type="match status" value="2"/>
</dbReference>
<evidence type="ECO:0000313" key="6">
    <source>
        <dbReference type="EMBL" id="KAB2818209.1"/>
    </source>
</evidence>
<evidence type="ECO:0000256" key="3">
    <source>
        <dbReference type="PIRSR" id="PIRSR018250-3"/>
    </source>
</evidence>
<keyword evidence="1" id="KW-0560">Oxidoreductase</keyword>
<evidence type="ECO:0000259" key="5">
    <source>
        <dbReference type="SMART" id="SM01003"/>
    </source>
</evidence>
<proteinExistence type="predicted"/>
<reference evidence="6 7" key="1">
    <citation type="submission" date="2019-10" db="EMBL/GenBank/DDBJ databases">
        <title>Genome sequence of Phaeocystidibacter marisrubri JCM30614 (type strain).</title>
        <authorList>
            <person name="Bowman J.P."/>
        </authorList>
    </citation>
    <scope>NUCLEOTIDE SEQUENCE [LARGE SCALE GENOMIC DNA]</scope>
    <source>
        <strain evidence="6 7">JCM 30614</strain>
    </source>
</reference>
<sequence length="406" mass="45869">MKIGLIREGKNPPDKRVPMSPQQCVELMESFPNVRIVAQSSPIRAFTDDEYRAAGVEVVDDVKDCDLLLGVKEVPVDMLIPGKAYMFFSHTFKKQPYNRHLLQSILEKEIELIDYEVLKGTNGTRLIGFGRYAGIVGAYNGFRGYGAATGRYELRPAHECHDRAEMEEEFSKVNLPEHFKIVMTGQGRVAKGAMEVLNSLNIEKVSARQFTESEFDHPVFCQLGVLDYNKRIDGLVATRNDFYQNPESYESDFMRFAVNADMYLACHYWGEGSPYIFTRDDIKKPEFNISFVSDISCDIDGPVASTLRPSTIANPFYAYDPATEKEVPLGTEGSIGVQAVDNLPCELPRDASEGFGRELLDKIFPELLTGDKDNIIAKATETKDGELTSHFKYLQKWVNEEEEEEE</sequence>
<dbReference type="CDD" id="cd05199">
    <property type="entry name" value="SDH_like"/>
    <property type="match status" value="1"/>
</dbReference>
<evidence type="ECO:0000256" key="4">
    <source>
        <dbReference type="PIRSR" id="PIRSR018250-4"/>
    </source>
</evidence>
<dbReference type="OrthoDB" id="1141481at2"/>
<feature type="domain" description="Alanine dehydrogenase/pyridine nucleotide transhydrogenase N-terminal" evidence="5">
    <location>
        <begin position="4"/>
        <end position="136"/>
    </location>
</feature>
<dbReference type="SMART" id="SM01003">
    <property type="entry name" value="AlaDh_PNT_N"/>
    <property type="match status" value="1"/>
</dbReference>
<name>A0A6L3ZKM7_9FLAO</name>
<feature type="active site" description="Proton acceptor" evidence="2">
    <location>
        <position position="72"/>
    </location>
</feature>
<keyword evidence="3" id="KW-0520">NAD</keyword>
<feature type="active site" description="Proton donor" evidence="2">
    <location>
        <position position="90"/>
    </location>
</feature>
<dbReference type="InterPro" id="IPR051168">
    <property type="entry name" value="AASS"/>
</dbReference>
<dbReference type="PIRSF" id="PIRSF018250">
    <property type="entry name" value="Saccharopine_DH_Lys"/>
    <property type="match status" value="1"/>
</dbReference>
<dbReference type="InterPro" id="IPR027281">
    <property type="entry name" value="Lys1"/>
</dbReference>
<organism evidence="6 7">
    <name type="scientific">Phaeocystidibacter marisrubri</name>
    <dbReference type="NCBI Taxonomy" id="1577780"/>
    <lineage>
        <taxon>Bacteria</taxon>
        <taxon>Pseudomonadati</taxon>
        <taxon>Bacteroidota</taxon>
        <taxon>Flavobacteriia</taxon>
        <taxon>Flavobacteriales</taxon>
        <taxon>Phaeocystidibacteraceae</taxon>
        <taxon>Phaeocystidibacter</taxon>
    </lineage>
</organism>
<evidence type="ECO:0000256" key="1">
    <source>
        <dbReference type="ARBA" id="ARBA00023002"/>
    </source>
</evidence>
<keyword evidence="7" id="KW-1185">Reference proteome</keyword>
<dbReference type="EMBL" id="WBVQ01000001">
    <property type="protein sequence ID" value="KAB2818209.1"/>
    <property type="molecule type" value="Genomic_DNA"/>
</dbReference>
<feature type="disulfide bond" evidence="4">
    <location>
        <begin position="221"/>
        <end position="266"/>
    </location>
</feature>
<dbReference type="PANTHER" id="PTHR11133">
    <property type="entry name" value="SACCHAROPINE DEHYDROGENASE"/>
    <property type="match status" value="1"/>
</dbReference>